<dbReference type="Proteomes" id="UP000509535">
    <property type="component" value="Chromosome"/>
</dbReference>
<dbReference type="EMBL" id="CP040798">
    <property type="protein sequence ID" value="QLB50947.1"/>
    <property type="molecule type" value="Genomic_DNA"/>
</dbReference>
<organism evidence="1 2">
    <name type="scientific">Streptococcus sanguinis</name>
    <dbReference type="NCBI Taxonomy" id="1305"/>
    <lineage>
        <taxon>Bacteria</taxon>
        <taxon>Bacillati</taxon>
        <taxon>Bacillota</taxon>
        <taxon>Bacilli</taxon>
        <taxon>Lactobacillales</taxon>
        <taxon>Streptococcaceae</taxon>
        <taxon>Streptococcus</taxon>
    </lineage>
</organism>
<gene>
    <name evidence="1" type="ORF">FDP16_11010</name>
</gene>
<reference evidence="1 2" key="1">
    <citation type="submission" date="2019-06" db="EMBL/GenBank/DDBJ databases">
        <title>The organization of the Streptococcus sanguinis genomes.</title>
        <authorList>
            <person name="Wang H.Y."/>
            <person name="Chen Y.Y.M."/>
            <person name="Wu C.H."/>
        </authorList>
    </citation>
    <scope>NUCLEOTIDE SEQUENCE [LARGE SCALE GENOMIC DNA]</scope>
    <source>
        <strain evidence="1 2">CGMH058</strain>
    </source>
</reference>
<evidence type="ECO:0000313" key="2">
    <source>
        <dbReference type="Proteomes" id="UP000509535"/>
    </source>
</evidence>
<dbReference type="RefSeq" id="WP_176799616.1">
    <property type="nucleotide sequence ID" value="NZ_CP040798.1"/>
</dbReference>
<accession>A0A7H8V349</accession>
<protein>
    <submittedName>
        <fullName evidence="1">Conjugal transfer protein</fullName>
    </submittedName>
</protein>
<dbReference type="AlphaFoldDB" id="A0A7H8V349"/>
<evidence type="ECO:0000313" key="1">
    <source>
        <dbReference type="EMBL" id="QLB50947.1"/>
    </source>
</evidence>
<proteinExistence type="predicted"/>
<sequence length="149" mass="16439">MAKIGLNFGEKLQIADKSYRVISDGLDLAALFGKLTFRKIEGQDVIYEEDTSRRNQDGTFAQVSTGEVRGTVVGIHSATQRETLFFTIVDMTQGEIEDLGLNYREEVTLTDPVVTYSSVNGNDNYKLFASAIAKKAAAPTPKPKDENKQ</sequence>
<name>A0A7H8V349_STRSA</name>